<dbReference type="EMBL" id="JBIRUQ010000004">
    <property type="protein sequence ID" value="MFI1462578.1"/>
    <property type="molecule type" value="Genomic_DNA"/>
</dbReference>
<gene>
    <name evidence="1" type="ORF">ACH4WX_17825</name>
</gene>
<name>A0ABW7TQZ1_9NOCA</name>
<accession>A0ABW7TQZ1</accession>
<evidence type="ECO:0000313" key="1">
    <source>
        <dbReference type="EMBL" id="MFI1462578.1"/>
    </source>
</evidence>
<sequence length="112" mass="12679">MRRIDLNSDATFIGDDLRLEYDGEPFTGEVVEELVPGQLLSQEFYVDGLPHGSIREWWPDGRLKSEGENYRGRPHGMLRRWHPDGRPATAVLFDDQGGSAAVRAWGRNGQRA</sequence>
<comment type="caution">
    <text evidence="1">The sequence shown here is derived from an EMBL/GenBank/DDBJ whole genome shotgun (WGS) entry which is preliminary data.</text>
</comment>
<dbReference type="RefSeq" id="WP_051157141.1">
    <property type="nucleotide sequence ID" value="NZ_JBIRUQ010000004.1"/>
</dbReference>
<proteinExistence type="predicted"/>
<dbReference type="SUPFAM" id="SSF82185">
    <property type="entry name" value="Histone H3 K4-specific methyltransferase SET7/9 N-terminal domain"/>
    <property type="match status" value="1"/>
</dbReference>
<organism evidence="1 2">
    <name type="scientific">Nocardia carnea</name>
    <dbReference type="NCBI Taxonomy" id="37328"/>
    <lineage>
        <taxon>Bacteria</taxon>
        <taxon>Bacillati</taxon>
        <taxon>Actinomycetota</taxon>
        <taxon>Actinomycetes</taxon>
        <taxon>Mycobacteriales</taxon>
        <taxon>Nocardiaceae</taxon>
        <taxon>Nocardia</taxon>
    </lineage>
</organism>
<dbReference type="GeneID" id="93503678"/>
<keyword evidence="2" id="KW-1185">Reference proteome</keyword>
<dbReference type="Gene3D" id="2.20.110.10">
    <property type="entry name" value="Histone H3 K4-specific methyltransferase SET7/9 N-terminal domain"/>
    <property type="match status" value="1"/>
</dbReference>
<dbReference type="Proteomes" id="UP001611263">
    <property type="component" value="Unassembled WGS sequence"/>
</dbReference>
<protein>
    <submittedName>
        <fullName evidence="1">Toxin-antitoxin system YwqK family antitoxin</fullName>
    </submittedName>
</protein>
<evidence type="ECO:0000313" key="2">
    <source>
        <dbReference type="Proteomes" id="UP001611263"/>
    </source>
</evidence>
<reference evidence="1 2" key="1">
    <citation type="submission" date="2024-10" db="EMBL/GenBank/DDBJ databases">
        <title>The Natural Products Discovery Center: Release of the First 8490 Sequenced Strains for Exploring Actinobacteria Biosynthetic Diversity.</title>
        <authorList>
            <person name="Kalkreuter E."/>
            <person name="Kautsar S.A."/>
            <person name="Yang D."/>
            <person name="Bader C.D."/>
            <person name="Teijaro C.N."/>
            <person name="Fluegel L."/>
            <person name="Davis C.M."/>
            <person name="Simpson J.R."/>
            <person name="Lauterbach L."/>
            <person name="Steele A.D."/>
            <person name="Gui C."/>
            <person name="Meng S."/>
            <person name="Li G."/>
            <person name="Viehrig K."/>
            <person name="Ye F."/>
            <person name="Su P."/>
            <person name="Kiefer A.F."/>
            <person name="Nichols A."/>
            <person name="Cepeda A.J."/>
            <person name="Yan W."/>
            <person name="Fan B."/>
            <person name="Jiang Y."/>
            <person name="Adhikari A."/>
            <person name="Zheng C.-J."/>
            <person name="Schuster L."/>
            <person name="Cowan T.M."/>
            <person name="Smanski M.J."/>
            <person name="Chevrette M.G."/>
            <person name="De Carvalho L.P.S."/>
            <person name="Shen B."/>
        </authorList>
    </citation>
    <scope>NUCLEOTIDE SEQUENCE [LARGE SCALE GENOMIC DNA]</scope>
    <source>
        <strain evidence="1 2">NPDC020568</strain>
    </source>
</reference>